<evidence type="ECO:0000256" key="3">
    <source>
        <dbReference type="ARBA" id="ARBA00023002"/>
    </source>
</evidence>
<organism evidence="4 5">
    <name type="scientific">Oleoguttula mirabilis</name>
    <dbReference type="NCBI Taxonomy" id="1507867"/>
    <lineage>
        <taxon>Eukaryota</taxon>
        <taxon>Fungi</taxon>
        <taxon>Dikarya</taxon>
        <taxon>Ascomycota</taxon>
        <taxon>Pezizomycotina</taxon>
        <taxon>Dothideomycetes</taxon>
        <taxon>Dothideomycetidae</taxon>
        <taxon>Mycosphaerellales</taxon>
        <taxon>Teratosphaeriaceae</taxon>
        <taxon>Oleoguttula</taxon>
    </lineage>
</organism>
<dbReference type="InterPro" id="IPR020904">
    <property type="entry name" value="Sc_DH/Rdtase_CS"/>
</dbReference>
<dbReference type="EMBL" id="JAVFHQ010000014">
    <property type="protein sequence ID" value="KAK4546686.1"/>
    <property type="molecule type" value="Genomic_DNA"/>
</dbReference>
<keyword evidence="3" id="KW-0560">Oxidoreductase</keyword>
<dbReference type="Proteomes" id="UP001324427">
    <property type="component" value="Unassembled WGS sequence"/>
</dbReference>
<dbReference type="AlphaFoldDB" id="A0AAV9JMX8"/>
<dbReference type="InterPro" id="IPR002347">
    <property type="entry name" value="SDR_fam"/>
</dbReference>
<name>A0AAV9JMX8_9PEZI</name>
<comment type="caution">
    <text evidence="4">The sequence shown here is derived from an EMBL/GenBank/DDBJ whole genome shotgun (WGS) entry which is preliminary data.</text>
</comment>
<dbReference type="Pfam" id="PF00106">
    <property type="entry name" value="adh_short"/>
    <property type="match status" value="1"/>
</dbReference>
<dbReference type="GO" id="GO:0016616">
    <property type="term" value="F:oxidoreductase activity, acting on the CH-OH group of donors, NAD or NADP as acceptor"/>
    <property type="evidence" value="ECO:0007669"/>
    <property type="project" value="TreeGrafter"/>
</dbReference>
<keyword evidence="5" id="KW-1185">Reference proteome</keyword>
<sequence>MTQELSDGMAAFLQGTPKVDFSKPLNISVLKGKVALVTGAASGIGRGIAVALAENGASVALCDIDERSGHDVEKDLHAKGLTAKFIRTDTTSWDSQLSAFKETKAWFGGGLDIVVPAAGLPSHGLHAYILPTKDDADADPPKPPTRVLDVNLTGVYYSTTLALHSFNRQAATAPSDGHPAFRPQILFVASLKGYEAFDFDCDYSAAKFGVRAIWKSVRRPAADMAPYQANLLAPTWVRTPMIDEWLAMLEEKGVKVAEVADVVDAALRCICDEGVEDGVAGTGNFDVWDDLAGSNGTKELLEKLAEGRLGKLF</sequence>
<dbReference type="GO" id="GO:0005737">
    <property type="term" value="C:cytoplasm"/>
    <property type="evidence" value="ECO:0007669"/>
    <property type="project" value="TreeGrafter"/>
</dbReference>
<accession>A0AAV9JMX8</accession>
<evidence type="ECO:0000256" key="1">
    <source>
        <dbReference type="ARBA" id="ARBA00006484"/>
    </source>
</evidence>
<dbReference type="PANTHER" id="PTHR44229">
    <property type="entry name" value="15-HYDROXYPROSTAGLANDIN DEHYDROGENASE [NAD(+)]"/>
    <property type="match status" value="1"/>
</dbReference>
<dbReference type="PRINTS" id="PR00081">
    <property type="entry name" value="GDHRDH"/>
</dbReference>
<evidence type="ECO:0000313" key="4">
    <source>
        <dbReference type="EMBL" id="KAK4546686.1"/>
    </source>
</evidence>
<reference evidence="4 5" key="1">
    <citation type="submission" date="2021-11" db="EMBL/GenBank/DDBJ databases">
        <title>Black yeast isolated from Biological Soil Crust.</title>
        <authorList>
            <person name="Kurbessoian T."/>
        </authorList>
    </citation>
    <scope>NUCLEOTIDE SEQUENCE [LARGE SCALE GENOMIC DNA]</scope>
    <source>
        <strain evidence="4 5">CCFEE 5522</strain>
    </source>
</reference>
<evidence type="ECO:0000313" key="5">
    <source>
        <dbReference type="Proteomes" id="UP001324427"/>
    </source>
</evidence>
<gene>
    <name evidence="4" type="ORF">LTR36_001904</name>
</gene>
<evidence type="ECO:0008006" key="6">
    <source>
        <dbReference type="Google" id="ProtNLM"/>
    </source>
</evidence>
<evidence type="ECO:0000256" key="2">
    <source>
        <dbReference type="ARBA" id="ARBA00022857"/>
    </source>
</evidence>
<dbReference type="PROSITE" id="PS00061">
    <property type="entry name" value="ADH_SHORT"/>
    <property type="match status" value="1"/>
</dbReference>
<comment type="similarity">
    <text evidence="1">Belongs to the short-chain dehydrogenases/reductases (SDR) family.</text>
</comment>
<dbReference type="SUPFAM" id="SSF51735">
    <property type="entry name" value="NAD(P)-binding Rossmann-fold domains"/>
    <property type="match status" value="1"/>
</dbReference>
<proteinExistence type="inferred from homology"/>
<protein>
    <recommendedName>
        <fullName evidence="6">NAD(P)-binding protein</fullName>
    </recommendedName>
</protein>
<keyword evidence="2" id="KW-0521">NADP</keyword>
<dbReference type="PANTHER" id="PTHR44229:SF4">
    <property type="entry name" value="15-HYDROXYPROSTAGLANDIN DEHYDROGENASE [NAD(+)]"/>
    <property type="match status" value="1"/>
</dbReference>
<dbReference type="Gene3D" id="3.40.50.720">
    <property type="entry name" value="NAD(P)-binding Rossmann-like Domain"/>
    <property type="match status" value="1"/>
</dbReference>
<dbReference type="InterPro" id="IPR036291">
    <property type="entry name" value="NAD(P)-bd_dom_sf"/>
</dbReference>